<name>D7DXE7_NOSA0</name>
<evidence type="ECO:0000256" key="1">
    <source>
        <dbReference type="SAM" id="SignalP"/>
    </source>
</evidence>
<keyword evidence="1" id="KW-0732">Signal</keyword>
<dbReference type="AlphaFoldDB" id="D7DXE7"/>
<dbReference type="KEGG" id="naz:Aazo_2232"/>
<accession>D7DXE7</accession>
<reference evidence="2 3" key="1">
    <citation type="journal article" date="2010" name="PLoS ONE">
        <title>Genome erosion in a nitrogen-fixing vertically transmitted endosymbiotic multicellular cyanobacterium.</title>
        <authorList>
            <person name="Ran L."/>
            <person name="Larsson J."/>
            <person name="Vigil-Stenman T."/>
            <person name="Nylander J.A."/>
            <person name="Ininbergs K."/>
            <person name="Zheng W.W."/>
            <person name="Lapidus A."/>
            <person name="Lowry S."/>
            <person name="Haselkorn R."/>
            <person name="Bergman B."/>
        </authorList>
    </citation>
    <scope>NUCLEOTIDE SEQUENCE [LARGE SCALE GENOMIC DNA]</scope>
    <source>
        <strain evidence="2 3">0708</strain>
    </source>
</reference>
<dbReference type="HOGENOM" id="CLU_2554889_0_0_3"/>
<dbReference type="EMBL" id="CP002059">
    <property type="protein sequence ID" value="ADI64223.1"/>
    <property type="molecule type" value="Genomic_DNA"/>
</dbReference>
<feature type="chain" id="PRO_5003094719" evidence="1">
    <location>
        <begin position="22"/>
        <end position="82"/>
    </location>
</feature>
<evidence type="ECO:0000313" key="3">
    <source>
        <dbReference type="Proteomes" id="UP000001511"/>
    </source>
</evidence>
<evidence type="ECO:0000313" key="2">
    <source>
        <dbReference type="EMBL" id="ADI64223.1"/>
    </source>
</evidence>
<sequence length="82" mass="8930">MKLVKLSFIVFSSMGVLFLGAYNNSEAGASNNPEPVTKTENIPTTTKLAATQHSKPSKGDQVLEVGKYHLEFVPEPEKNVHS</sequence>
<dbReference type="Proteomes" id="UP000001511">
    <property type="component" value="Chromosome"/>
</dbReference>
<keyword evidence="3" id="KW-1185">Reference proteome</keyword>
<proteinExistence type="predicted"/>
<protein>
    <submittedName>
        <fullName evidence="2">Uncharacterized protein</fullName>
    </submittedName>
</protein>
<gene>
    <name evidence="2" type="ordered locus">Aazo_2232</name>
</gene>
<organism evidence="2 3">
    <name type="scientific">Nostoc azollae (strain 0708)</name>
    <name type="common">Anabaena azollae (strain 0708)</name>
    <dbReference type="NCBI Taxonomy" id="551115"/>
    <lineage>
        <taxon>Bacteria</taxon>
        <taxon>Bacillati</taxon>
        <taxon>Cyanobacteriota</taxon>
        <taxon>Cyanophyceae</taxon>
        <taxon>Nostocales</taxon>
        <taxon>Nostocaceae</taxon>
        <taxon>Trichormus</taxon>
    </lineage>
</organism>
<dbReference type="RefSeq" id="WP_013191240.1">
    <property type="nucleotide sequence ID" value="NC_014248.1"/>
</dbReference>
<feature type="signal peptide" evidence="1">
    <location>
        <begin position="1"/>
        <end position="21"/>
    </location>
</feature>